<reference evidence="2" key="1">
    <citation type="submission" date="2014-09" db="EMBL/GenBank/DDBJ databases">
        <authorList>
            <person name="Magalhaes I.L.F."/>
            <person name="Oliveira U."/>
            <person name="Santos F.R."/>
            <person name="Vidigal T.H.D.A."/>
            <person name="Brescovit A.D."/>
            <person name="Santos A.J."/>
        </authorList>
    </citation>
    <scope>NUCLEOTIDE SEQUENCE</scope>
    <source>
        <tissue evidence="2">Shoot tissue taken approximately 20 cm above the soil surface</tissue>
    </source>
</reference>
<organism evidence="2">
    <name type="scientific">Arundo donax</name>
    <name type="common">Giant reed</name>
    <name type="synonym">Donax arundinaceus</name>
    <dbReference type="NCBI Taxonomy" id="35708"/>
    <lineage>
        <taxon>Eukaryota</taxon>
        <taxon>Viridiplantae</taxon>
        <taxon>Streptophyta</taxon>
        <taxon>Embryophyta</taxon>
        <taxon>Tracheophyta</taxon>
        <taxon>Spermatophyta</taxon>
        <taxon>Magnoliopsida</taxon>
        <taxon>Liliopsida</taxon>
        <taxon>Poales</taxon>
        <taxon>Poaceae</taxon>
        <taxon>PACMAD clade</taxon>
        <taxon>Arundinoideae</taxon>
        <taxon>Arundineae</taxon>
        <taxon>Arundo</taxon>
    </lineage>
</organism>
<feature type="compositionally biased region" description="Basic residues" evidence="1">
    <location>
        <begin position="1"/>
        <end position="17"/>
    </location>
</feature>
<protein>
    <submittedName>
        <fullName evidence="2">Uncharacterized protein</fullName>
    </submittedName>
</protein>
<feature type="region of interest" description="Disordered" evidence="1">
    <location>
        <begin position="1"/>
        <end position="34"/>
    </location>
</feature>
<accession>A0A0A9ATM8</accession>
<reference evidence="2" key="2">
    <citation type="journal article" date="2015" name="Data Brief">
        <title>Shoot transcriptome of the giant reed, Arundo donax.</title>
        <authorList>
            <person name="Barrero R.A."/>
            <person name="Guerrero F.D."/>
            <person name="Moolhuijzen P."/>
            <person name="Goolsby J.A."/>
            <person name="Tidwell J."/>
            <person name="Bellgard S.E."/>
            <person name="Bellgard M.I."/>
        </authorList>
    </citation>
    <scope>NUCLEOTIDE SEQUENCE</scope>
    <source>
        <tissue evidence="2">Shoot tissue taken approximately 20 cm above the soil surface</tissue>
    </source>
</reference>
<dbReference type="EMBL" id="GBRH01242821">
    <property type="protein sequence ID" value="JAD55074.1"/>
    <property type="molecule type" value="Transcribed_RNA"/>
</dbReference>
<dbReference type="AlphaFoldDB" id="A0A0A9ATM8"/>
<name>A0A0A9ATM8_ARUDO</name>
<sequence length="34" mass="4047">MPKKKQHRRRCCRRTPHRGATVEGRRRRAEGTSS</sequence>
<evidence type="ECO:0000256" key="1">
    <source>
        <dbReference type="SAM" id="MobiDB-lite"/>
    </source>
</evidence>
<proteinExistence type="predicted"/>
<evidence type="ECO:0000313" key="2">
    <source>
        <dbReference type="EMBL" id="JAD55074.1"/>
    </source>
</evidence>